<sequence length="306" mass="33537">MTQPATLSCPRTFTRKDGPELSRVIAGMWRLGEWDMSVQQRIAFIEECLAMGVTSFDHADIYGSYGVEALFGAALRAQPSLRARMEIVSKCGIKLVSTARPEHTIQHYDTRREHILASVDNSLRQLGTDYLDLLLIHRPDPLMNFDEVAEAFTGLQAAGKVRHVGVSNFTRHQFESLNRRVPLATNQVEFSPLATAPMFDDTFDGLQDLGIAPMIWSPLGGGRLLTNDDAGTAQLRATIQDIADRIGQSFVSVVFAWIMALPSRPLPLTGSGKVASIAAAVAATGFTLERSDWFAILRAARGHEVA</sequence>
<evidence type="ECO:0000259" key="1">
    <source>
        <dbReference type="Pfam" id="PF00248"/>
    </source>
</evidence>
<dbReference type="InterPro" id="IPR018170">
    <property type="entry name" value="Aldo/ket_reductase_CS"/>
</dbReference>
<feature type="domain" description="NADP-dependent oxidoreductase" evidence="1">
    <location>
        <begin position="24"/>
        <end position="296"/>
    </location>
</feature>
<dbReference type="CDD" id="cd19092">
    <property type="entry name" value="AKR_BsYcsN_EcYdhF-like"/>
    <property type="match status" value="1"/>
</dbReference>
<dbReference type="Gene3D" id="3.20.20.100">
    <property type="entry name" value="NADP-dependent oxidoreductase domain"/>
    <property type="match status" value="1"/>
</dbReference>
<dbReference type="SUPFAM" id="SSF51430">
    <property type="entry name" value="NAD(P)-linked oxidoreductase"/>
    <property type="match status" value="1"/>
</dbReference>
<dbReference type="RefSeq" id="WP_379781980.1">
    <property type="nucleotide sequence ID" value="NZ_JBHSMU010000009.1"/>
</dbReference>
<keyword evidence="2" id="KW-0560">Oxidoreductase</keyword>
<dbReference type="Proteomes" id="UP001596050">
    <property type="component" value="Unassembled WGS sequence"/>
</dbReference>
<dbReference type="EMBL" id="JBHSMU010000009">
    <property type="protein sequence ID" value="MFC5459786.1"/>
    <property type="molecule type" value="Genomic_DNA"/>
</dbReference>
<dbReference type="Pfam" id="PF00248">
    <property type="entry name" value="Aldo_ket_red"/>
    <property type="match status" value="1"/>
</dbReference>
<comment type="caution">
    <text evidence="2">The sequence shown here is derived from an EMBL/GenBank/DDBJ whole genome shotgun (WGS) entry which is preliminary data.</text>
</comment>
<dbReference type="PANTHER" id="PTHR43364:SF1">
    <property type="entry name" value="OXIDOREDUCTASE YDHF"/>
    <property type="match status" value="1"/>
</dbReference>
<dbReference type="PANTHER" id="PTHR43364">
    <property type="entry name" value="NADH-SPECIFIC METHYLGLYOXAL REDUCTASE-RELATED"/>
    <property type="match status" value="1"/>
</dbReference>
<dbReference type="InterPro" id="IPR023210">
    <property type="entry name" value="NADP_OxRdtase_dom"/>
</dbReference>
<proteinExistence type="predicted"/>
<reference evidence="3" key="1">
    <citation type="journal article" date="2019" name="Int. J. Syst. Evol. Microbiol.">
        <title>The Global Catalogue of Microorganisms (GCM) 10K type strain sequencing project: providing services to taxonomists for standard genome sequencing and annotation.</title>
        <authorList>
            <consortium name="The Broad Institute Genomics Platform"/>
            <consortium name="The Broad Institute Genome Sequencing Center for Infectious Disease"/>
            <person name="Wu L."/>
            <person name="Ma J."/>
        </authorList>
    </citation>
    <scope>NUCLEOTIDE SEQUENCE [LARGE SCALE GENOMIC DNA]</scope>
    <source>
        <strain evidence="3">KACC 12649</strain>
    </source>
</reference>
<protein>
    <submittedName>
        <fullName evidence="2">Aldo/keto reductase family oxidoreductase</fullName>
        <ecNumber evidence="2">1.-.-.-</ecNumber>
    </submittedName>
</protein>
<evidence type="ECO:0000313" key="2">
    <source>
        <dbReference type="EMBL" id="MFC5459786.1"/>
    </source>
</evidence>
<name>A0ABW0L4R3_9BURK</name>
<evidence type="ECO:0000313" key="3">
    <source>
        <dbReference type="Proteomes" id="UP001596050"/>
    </source>
</evidence>
<dbReference type="EC" id="1.-.-.-" evidence="2"/>
<organism evidence="2 3">
    <name type="scientific">Massilia niabensis</name>
    <dbReference type="NCBI Taxonomy" id="544910"/>
    <lineage>
        <taxon>Bacteria</taxon>
        <taxon>Pseudomonadati</taxon>
        <taxon>Pseudomonadota</taxon>
        <taxon>Betaproteobacteria</taxon>
        <taxon>Burkholderiales</taxon>
        <taxon>Oxalobacteraceae</taxon>
        <taxon>Telluria group</taxon>
        <taxon>Massilia</taxon>
    </lineage>
</organism>
<accession>A0ABW0L4R3</accession>
<dbReference type="InterPro" id="IPR036812">
    <property type="entry name" value="NAD(P)_OxRdtase_dom_sf"/>
</dbReference>
<dbReference type="InterPro" id="IPR050523">
    <property type="entry name" value="AKR_Detox_Biosynth"/>
</dbReference>
<dbReference type="GO" id="GO:0016491">
    <property type="term" value="F:oxidoreductase activity"/>
    <property type="evidence" value="ECO:0007669"/>
    <property type="project" value="UniProtKB-KW"/>
</dbReference>
<keyword evidence="3" id="KW-1185">Reference proteome</keyword>
<dbReference type="PROSITE" id="PS00062">
    <property type="entry name" value="ALDOKETO_REDUCTASE_2"/>
    <property type="match status" value="1"/>
</dbReference>
<gene>
    <name evidence="2" type="ORF">ACFPN5_08185</name>
</gene>